<evidence type="ECO:0000313" key="4">
    <source>
        <dbReference type="EMBL" id="RQP25954.1"/>
    </source>
</evidence>
<proteinExistence type="predicted"/>
<organism evidence="4 5">
    <name type="scientific">Piscinibacter terrae</name>
    <dbReference type="NCBI Taxonomy" id="2496871"/>
    <lineage>
        <taxon>Bacteria</taxon>
        <taxon>Pseudomonadati</taxon>
        <taxon>Pseudomonadota</taxon>
        <taxon>Betaproteobacteria</taxon>
        <taxon>Burkholderiales</taxon>
        <taxon>Sphaerotilaceae</taxon>
        <taxon>Piscinibacter</taxon>
    </lineage>
</organism>
<evidence type="ECO:0000256" key="3">
    <source>
        <dbReference type="SAM" id="SignalP"/>
    </source>
</evidence>
<name>A0A3N7HUK6_9BURK</name>
<comment type="caution">
    <text evidence="4">The sequence shown here is derived from an EMBL/GenBank/DDBJ whole genome shotgun (WGS) entry which is preliminary data.</text>
</comment>
<keyword evidence="1" id="KW-0175">Coiled coil</keyword>
<reference evidence="4 5" key="2">
    <citation type="submission" date="2018-12" db="EMBL/GenBank/DDBJ databases">
        <title>Rhizobacter gummiphilus sp. nov., a rubber-degrading bacterium isolated from the soil of a botanical garden in Japan.</title>
        <authorList>
            <person name="Shunsuke S.S."/>
        </authorList>
    </citation>
    <scope>NUCLEOTIDE SEQUENCE [LARGE SCALE GENOMIC DNA]</scope>
    <source>
        <strain evidence="4 5">S-16</strain>
    </source>
</reference>
<evidence type="ECO:0000256" key="2">
    <source>
        <dbReference type="SAM" id="MobiDB-lite"/>
    </source>
</evidence>
<reference evidence="4 5" key="1">
    <citation type="submission" date="2018-08" db="EMBL/GenBank/DDBJ databases">
        <authorList>
            <person name="Khan S.A."/>
            <person name="Jeon C.O."/>
            <person name="Chun B.H."/>
            <person name="Jeong S.E."/>
        </authorList>
    </citation>
    <scope>NUCLEOTIDE SEQUENCE [LARGE SCALE GENOMIC DNA]</scope>
    <source>
        <strain evidence="4 5">S-16</strain>
    </source>
</reference>
<feature type="signal peptide" evidence="3">
    <location>
        <begin position="1"/>
        <end position="22"/>
    </location>
</feature>
<feature type="coiled-coil region" evidence="1">
    <location>
        <begin position="84"/>
        <end position="111"/>
    </location>
</feature>
<protein>
    <recommendedName>
        <fullName evidence="6">Cell envelope biogenesis protein TolA</fullName>
    </recommendedName>
</protein>
<keyword evidence="5" id="KW-1185">Reference proteome</keyword>
<sequence>MIRTLKLSVLAAALCVASSGFAADAMSKDDYKAAKDKIEADYKAAKDGCKDMKDNAKDVCQKQAKATEKIAIADLDYKRSGKDSDRLKAEKVKAEQDYAVAKEKCEDLKGAEESACKKEAKAVEAKAKADIKAEKKAEKSAPKTAG</sequence>
<feature type="region of interest" description="Disordered" evidence="2">
    <location>
        <begin position="127"/>
        <end position="146"/>
    </location>
</feature>
<dbReference type="Proteomes" id="UP000267464">
    <property type="component" value="Unassembled WGS sequence"/>
</dbReference>
<dbReference type="EMBL" id="QUSW01000001">
    <property type="protein sequence ID" value="RQP25954.1"/>
    <property type="molecule type" value="Genomic_DNA"/>
</dbReference>
<dbReference type="RefSeq" id="WP_124538622.1">
    <property type="nucleotide sequence ID" value="NZ_QUSW01000001.1"/>
</dbReference>
<dbReference type="OrthoDB" id="5769605at2"/>
<evidence type="ECO:0008006" key="6">
    <source>
        <dbReference type="Google" id="ProtNLM"/>
    </source>
</evidence>
<dbReference type="AlphaFoldDB" id="A0A3N7HUK6"/>
<keyword evidence="3" id="KW-0732">Signal</keyword>
<evidence type="ECO:0000313" key="5">
    <source>
        <dbReference type="Proteomes" id="UP000267464"/>
    </source>
</evidence>
<accession>A0A3N7HUK6</accession>
<feature type="chain" id="PRO_5018055691" description="Cell envelope biogenesis protein TolA" evidence="3">
    <location>
        <begin position="23"/>
        <end position="146"/>
    </location>
</feature>
<gene>
    <name evidence="4" type="ORF">DZC73_02560</name>
</gene>
<evidence type="ECO:0000256" key="1">
    <source>
        <dbReference type="SAM" id="Coils"/>
    </source>
</evidence>